<evidence type="ECO:0000256" key="3">
    <source>
        <dbReference type="ARBA" id="ARBA00022448"/>
    </source>
</evidence>
<dbReference type="OrthoDB" id="2019644at2759"/>
<comment type="similarity">
    <text evidence="2">Belongs to the NUP186/NUP192/NUP205 family.</text>
</comment>
<evidence type="ECO:0000256" key="5">
    <source>
        <dbReference type="SAM" id="MobiDB-lite"/>
    </source>
</evidence>
<gene>
    <name evidence="6" type="ORF">NEOLEDRAFT_1178711</name>
</gene>
<proteinExistence type="inferred from homology"/>
<dbReference type="GO" id="GO:0006999">
    <property type="term" value="P:nuclear pore organization"/>
    <property type="evidence" value="ECO:0007669"/>
    <property type="project" value="TreeGrafter"/>
</dbReference>
<evidence type="ECO:0008006" key="8">
    <source>
        <dbReference type="Google" id="ProtNLM"/>
    </source>
</evidence>
<comment type="subcellular location">
    <subcellularLocation>
        <location evidence="1">Nucleus</location>
    </subcellularLocation>
</comment>
<name>A0A165SC09_9AGAM</name>
<evidence type="ECO:0000256" key="4">
    <source>
        <dbReference type="ARBA" id="ARBA00023242"/>
    </source>
</evidence>
<evidence type="ECO:0000313" key="7">
    <source>
        <dbReference type="Proteomes" id="UP000076761"/>
    </source>
</evidence>
<organism evidence="6 7">
    <name type="scientific">Neolentinus lepideus HHB14362 ss-1</name>
    <dbReference type="NCBI Taxonomy" id="1314782"/>
    <lineage>
        <taxon>Eukaryota</taxon>
        <taxon>Fungi</taxon>
        <taxon>Dikarya</taxon>
        <taxon>Basidiomycota</taxon>
        <taxon>Agaricomycotina</taxon>
        <taxon>Agaricomycetes</taxon>
        <taxon>Gloeophyllales</taxon>
        <taxon>Gloeophyllaceae</taxon>
        <taxon>Neolentinus</taxon>
    </lineage>
</organism>
<dbReference type="EMBL" id="KV425574">
    <property type="protein sequence ID" value="KZT24940.1"/>
    <property type="molecule type" value="Genomic_DNA"/>
</dbReference>
<dbReference type="STRING" id="1314782.A0A165SC09"/>
<dbReference type="InParanoid" id="A0A165SC09"/>
<sequence length="2096" mass="233357">MDSLAHLRAALVSTLTPNGPRHGEQELFDELNESRQQLTRVFDVGPRNAQEQRELSSGKMVVEGRQLVINPDFARQVTFLSEQLDCSERYCAGVMHSVVTENPNLNPVAAVEKAIVRHHQRRRDLAECLRLIFEACEVSQTHDPPQVFRAIAELTMGYLIPPTDSAKTGPGLAIKIFNEIDKLANELVKTQNAKLNAKSETVIPEPGRPGALAQDILDTRIEYLKAERRTLATSIFLIFHLNYFSRYDLERCIEWLSNNPNHAITYYILTAAIVAFNTVDQRKVRAENKADVMTTALPFCKKKLDPVTSWKDPALKAVVLLGWSMYLTDRRLHDDSLEESDGFRADQLEAYLWNAVQSDAFQYMLLVTLRLQRSLRSSLPSSFAKQLALRLDAEGLPELPDSDFKLPMLEAFEGLLRDLITNALSELRKIKQRQEDLVLTTSRADRGRAGSVRPGGVRFAPANDQRPPRNDIAVLFAFVGALYTALPPDSALQYWGAQPSQTPRTSYLVLREMVEQKLPSFLQWAVWSTQARDPDMSTALYDLLSGLSKGPQCSELAYNFMARGAGEVIPGSNLPSSHGNGYSSVPMVSWNTIFGLLESWAEDAANSRPQLPLPPAQPSHQPWQQGPPPLQWPTEKLVLSVKDVYLADAFLRLLAVVVAHSPPVRAAIYSHVQFRAIPTLLSLIPLSVPLELKGAVFETLSAFCLPGAGMIGVDTCKNVWLVMERQEIINVRGSRMSLAAVRGVEVELDEVEAVYKQYPVTIAFLKLLSTLIHTPKRIPLKTRMIDGEPTNTIPDNLGGTYRLPGIGPFVNFVLDNVFTRIPSREYQKLTDRLQLNDLCLCFMERCLASYELESLFGVQSGDSRLKPESLANYLVHPGFEIMKRLLTNTPIQTTILSFITECLGELDRGNTDHEPFLSSMATRVMRIILRVLETQDIFVDILTPLLAEMDAIPFAGAVLPRSYFTKLDQVLSFSPHYVPALAAYVAHSAYPELVYLSVKIMSSLAESSAFTNLAALIEKNSDSERILDGYRRLLEADSTEGVENAATAAEQWTGAGAVDPEVIPASLVQATKLAALDLFIENAQPGRPYPNIAHFLLLGGTSHDHQIEDPHALNARATSIHVIFEAVMTGIPVLKGNRKERNRLSTRHMKPLFVAQPGLAERFYRVVQELCAHPQTSDFAMRYLRTREDFFARQLAAVTFKTPTFEEDPFIEVMYSDGTRVITTAPALCSFLRLRSWIIDMAALELHVLTNKGHKKAASDLLAIVFGHEEYDDGTGTGFGAFNEVGQSHSRVIEFLQSLNFDWLDSVSSEPVKLEFFGQLNLLSCVRPDDTGCEVVDEAAVLSLLADTRRALNVQGRIITPAHIQQLAAETNYVLQSCVAENHRRKVHYAVSAGYESWRRLLDMTLMKCFTQLPPDGRENMLFDLLHALPIAIRSPNVEEGTDVLLSEAILSCITKLREDRKHQIIVQSAGGDVDASALPLERLTALLRNLLDIIVDSNGNEFVRGNLYAALINYQHLVASKTTEPDADMGNLAASLLTSSIQDDSLFGSQMTIVPSTSQKNRHTTTTLNSVSLAVLKGTADRLTAVVARDAIDGSEVWKTVAFMLLDALLHMFRKEPHNYVLTTLVRQGVLSNIVAGIKELDILLQSVLEPEPDDLNPLYVYEAKMSMLMQVAQTRQGAERLLEAQILRVLAQCDFLDARPEQNQAFIDQDSFLPSAIERYHQLFMPALHTVDAILTTLGSQHASASKQTLEFLNSHRETIIILLKNESSTVSLSMVEEIHLLISLCVGVLPLIPKPELLSASSGFGGIHTAVLSLAARGLIAKRWLDNVIPQTDSERRDASTYAPRQNSTTKFQLPIRQRGRMLLRSLVAYLGAASNFTEPEFTLVLSPVTTSSFREDRATQYQSTVPTVDNAIEALNDVYADLSNTLNQIADIAAELANRNHIQLDHVQEILGMSDTEFLDELDLGQKRTLVCRVLENNLGESRRAVNILLTTIEMLTLLLWRHILQYSEGIDIGSLPPKSSLAQSMRFVSAPDGQTFRAEVGRKLGPVLQQLASLEFDSNISSREWRSSRAYIETMTRKLMDITDPPQQIGF</sequence>
<reference evidence="6 7" key="1">
    <citation type="journal article" date="2016" name="Mol. Biol. Evol.">
        <title>Comparative Genomics of Early-Diverging Mushroom-Forming Fungi Provides Insights into the Origins of Lignocellulose Decay Capabilities.</title>
        <authorList>
            <person name="Nagy L.G."/>
            <person name="Riley R."/>
            <person name="Tritt A."/>
            <person name="Adam C."/>
            <person name="Daum C."/>
            <person name="Floudas D."/>
            <person name="Sun H."/>
            <person name="Yadav J.S."/>
            <person name="Pangilinan J."/>
            <person name="Larsson K.H."/>
            <person name="Matsuura K."/>
            <person name="Barry K."/>
            <person name="Labutti K."/>
            <person name="Kuo R."/>
            <person name="Ohm R.A."/>
            <person name="Bhattacharya S.S."/>
            <person name="Shirouzu T."/>
            <person name="Yoshinaga Y."/>
            <person name="Martin F.M."/>
            <person name="Grigoriev I.V."/>
            <person name="Hibbett D.S."/>
        </authorList>
    </citation>
    <scope>NUCLEOTIDE SEQUENCE [LARGE SCALE GENOMIC DNA]</scope>
    <source>
        <strain evidence="6 7">HHB14362 ss-1</strain>
    </source>
</reference>
<protein>
    <recommendedName>
        <fullName evidence="8">Nucleoporin</fullName>
    </recommendedName>
</protein>
<dbReference type="InterPro" id="IPR021827">
    <property type="entry name" value="Nup186/Nup192/Nup205"/>
</dbReference>
<feature type="region of interest" description="Disordered" evidence="5">
    <location>
        <begin position="606"/>
        <end position="627"/>
    </location>
</feature>
<dbReference type="FunCoup" id="A0A165SC09">
    <property type="interactions" value="504"/>
</dbReference>
<keyword evidence="3" id="KW-0813">Transport</keyword>
<accession>A0A165SC09</accession>
<evidence type="ECO:0000313" key="6">
    <source>
        <dbReference type="EMBL" id="KZT24940.1"/>
    </source>
</evidence>
<dbReference type="GO" id="GO:0017056">
    <property type="term" value="F:structural constituent of nuclear pore"/>
    <property type="evidence" value="ECO:0007669"/>
    <property type="project" value="TreeGrafter"/>
</dbReference>
<evidence type="ECO:0000256" key="2">
    <source>
        <dbReference type="ARBA" id="ARBA00005892"/>
    </source>
</evidence>
<keyword evidence="4" id="KW-0539">Nucleus</keyword>
<evidence type="ECO:0000256" key="1">
    <source>
        <dbReference type="ARBA" id="ARBA00004123"/>
    </source>
</evidence>
<dbReference type="PANTHER" id="PTHR31344">
    <property type="entry name" value="NUCLEAR PORE COMPLEX PROTEIN NUP205"/>
    <property type="match status" value="1"/>
</dbReference>
<dbReference type="Proteomes" id="UP000076761">
    <property type="component" value="Unassembled WGS sequence"/>
</dbReference>
<keyword evidence="7" id="KW-1185">Reference proteome</keyword>
<dbReference type="Pfam" id="PF11894">
    <property type="entry name" value="Nup192"/>
    <property type="match status" value="1"/>
</dbReference>
<dbReference type="GO" id="GO:0044611">
    <property type="term" value="C:nuclear pore inner ring"/>
    <property type="evidence" value="ECO:0007669"/>
    <property type="project" value="TreeGrafter"/>
</dbReference>
<dbReference type="PANTHER" id="PTHR31344:SF0">
    <property type="entry name" value="NUCLEAR PORE COMPLEX PROTEIN NUP205"/>
    <property type="match status" value="1"/>
</dbReference>